<dbReference type="Proteomes" id="UP001159659">
    <property type="component" value="Unassembled WGS sequence"/>
</dbReference>
<sequence length="160" mass="18589">MGFEQCRADTCLFVRRNNAKNKPPTYTVLYVGDLLIGCKSNAEADDFKEMSEHFIVKSIGAARFNLGMEVNYSQEKGDLDLNPDKLPSVVKDITSFQNLVSSLLYIANTTQLNIRYAMSVLSQYLDQPRRIHWLRLYAFKTISWKRNQTELRIRDRTTKR</sequence>
<dbReference type="EMBL" id="CANTFK010000661">
    <property type="protein sequence ID" value="CAI5721156.1"/>
    <property type="molecule type" value="Genomic_DNA"/>
</dbReference>
<evidence type="ECO:0000313" key="2">
    <source>
        <dbReference type="Proteomes" id="UP001159659"/>
    </source>
</evidence>
<name>A0AAV0TJ34_9STRA</name>
<protein>
    <recommendedName>
        <fullName evidence="3">Reverse transcriptase Ty1/copia-type domain-containing protein</fullName>
    </recommendedName>
</protein>
<accession>A0AAV0TJ34</accession>
<gene>
    <name evidence="1" type="ORF">PFR002_LOCUS4154</name>
</gene>
<dbReference type="AlphaFoldDB" id="A0AAV0TJ34"/>
<comment type="caution">
    <text evidence="1">The sequence shown here is derived from an EMBL/GenBank/DDBJ whole genome shotgun (WGS) entry which is preliminary data.</text>
</comment>
<reference evidence="1" key="1">
    <citation type="submission" date="2022-12" db="EMBL/GenBank/DDBJ databases">
        <authorList>
            <person name="Webb A."/>
        </authorList>
    </citation>
    <scope>NUCLEOTIDE SEQUENCE</scope>
    <source>
        <strain evidence="1">Pf2</strain>
    </source>
</reference>
<organism evidence="1 2">
    <name type="scientific">Peronospora farinosa</name>
    <dbReference type="NCBI Taxonomy" id="134698"/>
    <lineage>
        <taxon>Eukaryota</taxon>
        <taxon>Sar</taxon>
        <taxon>Stramenopiles</taxon>
        <taxon>Oomycota</taxon>
        <taxon>Peronosporomycetes</taxon>
        <taxon>Peronosporales</taxon>
        <taxon>Peronosporaceae</taxon>
        <taxon>Peronospora</taxon>
    </lineage>
</organism>
<proteinExistence type="predicted"/>
<evidence type="ECO:0000313" key="1">
    <source>
        <dbReference type="EMBL" id="CAI5721156.1"/>
    </source>
</evidence>
<evidence type="ECO:0008006" key="3">
    <source>
        <dbReference type="Google" id="ProtNLM"/>
    </source>
</evidence>